<proteinExistence type="predicted"/>
<evidence type="ECO:0008006" key="3">
    <source>
        <dbReference type="Google" id="ProtNLM"/>
    </source>
</evidence>
<dbReference type="Proteomes" id="UP000053904">
    <property type="component" value="Unassembled WGS sequence"/>
</dbReference>
<dbReference type="EMBL" id="LGGO01000188">
    <property type="protein sequence ID" value="KUK76207.1"/>
    <property type="molecule type" value="Genomic_DNA"/>
</dbReference>
<name>A0A124FWW9_9BACT</name>
<sequence>MVFDISQSHNKKIEKFYNEAMESLGQFYGINWNVGMPVILLLERRKDIDKIKGRKTEDWVVGFTDGSKKCLFLLSPEMYEKESSHKYSDEEYSALIKHELSHLYSRILYEGYIPVWLIEGIAIYSSGQLALKRRPKELKNFLEFFDKGGSGLYNEAGFAVEVLIKQFGKEKFLNFYKNLKDVESEGDLKVLFKKNYREDLNYKFFNKYI</sequence>
<evidence type="ECO:0000313" key="2">
    <source>
        <dbReference type="Proteomes" id="UP000053904"/>
    </source>
</evidence>
<accession>A0A124FWW9</accession>
<dbReference type="AlphaFoldDB" id="A0A124FWW9"/>
<evidence type="ECO:0000313" key="1">
    <source>
        <dbReference type="EMBL" id="KUK76207.1"/>
    </source>
</evidence>
<gene>
    <name evidence="1" type="ORF">XD93_1050</name>
</gene>
<organism evidence="1 2">
    <name type="scientific">candidate division WS6 bacterium 34_10</name>
    <dbReference type="NCBI Taxonomy" id="1641389"/>
    <lineage>
        <taxon>Bacteria</taxon>
        <taxon>Candidatus Dojkabacteria</taxon>
    </lineage>
</organism>
<protein>
    <recommendedName>
        <fullName evidence="3">Peptidase MA-like domain-containing protein</fullName>
    </recommendedName>
</protein>
<reference evidence="2" key="1">
    <citation type="journal article" date="2015" name="MBio">
        <title>Genome-Resolved Metagenomic Analysis Reveals Roles for Candidate Phyla and Other Microbial Community Members in Biogeochemical Transformations in Oil Reservoirs.</title>
        <authorList>
            <person name="Hu P."/>
            <person name="Tom L."/>
            <person name="Singh A."/>
            <person name="Thomas B.C."/>
            <person name="Baker B.J."/>
            <person name="Piceno Y.M."/>
            <person name="Andersen G.L."/>
            <person name="Banfield J.F."/>
        </authorList>
    </citation>
    <scope>NUCLEOTIDE SEQUENCE [LARGE SCALE GENOMIC DNA]</scope>
</reference>
<comment type="caution">
    <text evidence="1">The sequence shown here is derived from an EMBL/GenBank/DDBJ whole genome shotgun (WGS) entry which is preliminary data.</text>
</comment>